<dbReference type="AlphaFoldDB" id="R7VJM9"/>
<evidence type="ECO:0000313" key="1">
    <source>
        <dbReference type="EMBL" id="ELU16045.1"/>
    </source>
</evidence>
<sequence>METALGGGGGSEQSIKYRRRGGKGALCTGQEGDIPRVMYSCAARGFMLDCSAALRQNKVIKMDRWVIDEVASISDGSVDIAILNIITCPFVTTKESETRDAILGSNLFDKHYPNTQVLLEQFSWEGDGAAPAVSLRDDYGSGGPIVADADRPGRTVHAGRLRIQEAPAKVMDMLLKQHPSARLGK</sequence>
<evidence type="ECO:0000313" key="2">
    <source>
        <dbReference type="EnsemblMetazoa" id="CapteP199836"/>
    </source>
</evidence>
<accession>R7VJM9</accession>
<reference evidence="2" key="3">
    <citation type="submission" date="2015-06" db="UniProtKB">
        <authorList>
            <consortium name="EnsemblMetazoa"/>
        </authorList>
    </citation>
    <scope>IDENTIFICATION</scope>
</reference>
<proteinExistence type="predicted"/>
<dbReference type="EnsemblMetazoa" id="CapteT199836">
    <property type="protein sequence ID" value="CapteP199836"/>
    <property type="gene ID" value="CapteG199836"/>
</dbReference>
<keyword evidence="3" id="KW-1185">Reference proteome</keyword>
<reference evidence="3" key="1">
    <citation type="submission" date="2012-12" db="EMBL/GenBank/DDBJ databases">
        <authorList>
            <person name="Hellsten U."/>
            <person name="Grimwood J."/>
            <person name="Chapman J.A."/>
            <person name="Shapiro H."/>
            <person name="Aerts A."/>
            <person name="Otillar R.P."/>
            <person name="Terry A.Y."/>
            <person name="Boore J.L."/>
            <person name="Simakov O."/>
            <person name="Marletaz F."/>
            <person name="Cho S.-J."/>
            <person name="Edsinger-Gonzales E."/>
            <person name="Havlak P."/>
            <person name="Kuo D.-H."/>
            <person name="Larsson T."/>
            <person name="Lv J."/>
            <person name="Arendt D."/>
            <person name="Savage R."/>
            <person name="Osoegawa K."/>
            <person name="de Jong P."/>
            <person name="Lindberg D.R."/>
            <person name="Seaver E.C."/>
            <person name="Weisblat D.A."/>
            <person name="Putnam N.H."/>
            <person name="Grigoriev I.V."/>
            <person name="Rokhsar D.S."/>
        </authorList>
    </citation>
    <scope>NUCLEOTIDE SEQUENCE</scope>
    <source>
        <strain evidence="3">I ESC-2004</strain>
    </source>
</reference>
<reference evidence="1 3" key="2">
    <citation type="journal article" date="2013" name="Nature">
        <title>Insights into bilaterian evolution from three spiralian genomes.</title>
        <authorList>
            <person name="Simakov O."/>
            <person name="Marletaz F."/>
            <person name="Cho S.J."/>
            <person name="Edsinger-Gonzales E."/>
            <person name="Havlak P."/>
            <person name="Hellsten U."/>
            <person name="Kuo D.H."/>
            <person name="Larsson T."/>
            <person name="Lv J."/>
            <person name="Arendt D."/>
            <person name="Savage R."/>
            <person name="Osoegawa K."/>
            <person name="de Jong P."/>
            <person name="Grimwood J."/>
            <person name="Chapman J.A."/>
            <person name="Shapiro H."/>
            <person name="Aerts A."/>
            <person name="Otillar R.P."/>
            <person name="Terry A.Y."/>
            <person name="Boore J.L."/>
            <person name="Grigoriev I.V."/>
            <person name="Lindberg D.R."/>
            <person name="Seaver E.C."/>
            <person name="Weisblat D.A."/>
            <person name="Putnam N.H."/>
            <person name="Rokhsar D.S."/>
        </authorList>
    </citation>
    <scope>NUCLEOTIDE SEQUENCE</scope>
    <source>
        <strain evidence="1 3">I ESC-2004</strain>
    </source>
</reference>
<organism evidence="1">
    <name type="scientific">Capitella teleta</name>
    <name type="common">Polychaete worm</name>
    <dbReference type="NCBI Taxonomy" id="283909"/>
    <lineage>
        <taxon>Eukaryota</taxon>
        <taxon>Metazoa</taxon>
        <taxon>Spiralia</taxon>
        <taxon>Lophotrochozoa</taxon>
        <taxon>Annelida</taxon>
        <taxon>Polychaeta</taxon>
        <taxon>Sedentaria</taxon>
        <taxon>Scolecida</taxon>
        <taxon>Capitellidae</taxon>
        <taxon>Capitella</taxon>
    </lineage>
</organism>
<gene>
    <name evidence="1" type="ORF">CAPTEDRAFT_199836</name>
</gene>
<evidence type="ECO:0000313" key="3">
    <source>
        <dbReference type="Proteomes" id="UP000014760"/>
    </source>
</evidence>
<dbReference type="Proteomes" id="UP000014760">
    <property type="component" value="Unassembled WGS sequence"/>
</dbReference>
<protein>
    <submittedName>
        <fullName evidence="1 2">Uncharacterized protein</fullName>
    </submittedName>
</protein>
<dbReference type="EMBL" id="KB293367">
    <property type="protein sequence ID" value="ELU16045.1"/>
    <property type="molecule type" value="Genomic_DNA"/>
</dbReference>
<dbReference type="HOGENOM" id="CLU_1462653_0_0_1"/>
<name>R7VJM9_CAPTE</name>
<dbReference type="EMBL" id="AMQN01004369">
    <property type="status" value="NOT_ANNOTATED_CDS"/>
    <property type="molecule type" value="Genomic_DNA"/>
</dbReference>